<evidence type="ECO:0000256" key="7">
    <source>
        <dbReference type="ARBA" id="ARBA00023136"/>
    </source>
</evidence>
<dbReference type="Pfam" id="PF01594">
    <property type="entry name" value="AI-2E_transport"/>
    <property type="match status" value="1"/>
</dbReference>
<keyword evidence="6 8" id="KW-1133">Transmembrane helix</keyword>
<evidence type="ECO:0000256" key="8">
    <source>
        <dbReference type="SAM" id="Phobius"/>
    </source>
</evidence>
<evidence type="ECO:0000313" key="10">
    <source>
        <dbReference type="Proteomes" id="UP000019184"/>
    </source>
</evidence>
<dbReference type="GO" id="GO:0055085">
    <property type="term" value="P:transmembrane transport"/>
    <property type="evidence" value="ECO:0007669"/>
    <property type="project" value="TreeGrafter"/>
</dbReference>
<keyword evidence="5 8" id="KW-0812">Transmembrane</keyword>
<sequence>MKIISDWFQRLFNDPQAVILTIVLVLGASVILFMGRDLAPVLASMVIAYLLEGIVQLLQHRARLPHLLAVIVVFMLFITFVLFLLLGLLPMASLQLTQLVQQFPNMLVKGQNLLLSLPAIYPEFITEAQILEVINALKAEIATWGQKALSWSLAAGIGFITIIVYLVLVPLLVFFFLKDKNLILGWLRGFLPHDHSLAQQVWREVDRQMGNYVRGKFLEILVVWVATFVVFVAMGLQFAMLLALMVGLSVIVPYIGAVVVTVPVALVAFFQWGSGSEFLWLMGLYLFVQMLDGNILVPLLFSEVVDLHPIAIIAAVLVFGGLWGFWGIFFAIPLATVVQSILKAWPRPALAVTE</sequence>
<evidence type="ECO:0000256" key="5">
    <source>
        <dbReference type="ARBA" id="ARBA00022692"/>
    </source>
</evidence>
<protein>
    <recommendedName>
        <fullName evidence="11">AI-2E family transporter</fullName>
    </recommendedName>
</protein>
<evidence type="ECO:0000256" key="2">
    <source>
        <dbReference type="ARBA" id="ARBA00009773"/>
    </source>
</evidence>
<feature type="transmembrane region" description="Helical" evidence="8">
    <location>
        <begin position="279"/>
        <end position="301"/>
    </location>
</feature>
<comment type="subcellular location">
    <subcellularLocation>
        <location evidence="1">Cell membrane</location>
        <topology evidence="1">Multi-pass membrane protein</topology>
    </subcellularLocation>
</comment>
<dbReference type="PANTHER" id="PTHR21716:SF53">
    <property type="entry name" value="PERMEASE PERM-RELATED"/>
    <property type="match status" value="1"/>
</dbReference>
<accession>A0A7U7J3F9</accession>
<keyword evidence="7 8" id="KW-0472">Membrane</keyword>
<dbReference type="PANTHER" id="PTHR21716">
    <property type="entry name" value="TRANSMEMBRANE PROTEIN"/>
    <property type="match status" value="1"/>
</dbReference>
<keyword evidence="10" id="KW-1185">Reference proteome</keyword>
<dbReference type="GO" id="GO:0005886">
    <property type="term" value="C:plasma membrane"/>
    <property type="evidence" value="ECO:0007669"/>
    <property type="project" value="UniProtKB-SubCell"/>
</dbReference>
<comment type="similarity">
    <text evidence="2">Belongs to the autoinducer-2 exporter (AI-2E) (TC 2.A.86) family.</text>
</comment>
<dbReference type="OrthoDB" id="5562213at2"/>
<keyword evidence="3" id="KW-0813">Transport</keyword>
<dbReference type="EMBL" id="CBTK010000068">
    <property type="protein sequence ID" value="CDH44304.1"/>
    <property type="molecule type" value="Genomic_DNA"/>
</dbReference>
<evidence type="ECO:0000256" key="4">
    <source>
        <dbReference type="ARBA" id="ARBA00022475"/>
    </source>
</evidence>
<keyword evidence="4" id="KW-1003">Cell membrane</keyword>
<gene>
    <name evidence="9" type="ORF">BN874_160060</name>
</gene>
<evidence type="ECO:0000256" key="1">
    <source>
        <dbReference type="ARBA" id="ARBA00004651"/>
    </source>
</evidence>
<dbReference type="RefSeq" id="WP_034431464.1">
    <property type="nucleotide sequence ID" value="NZ_CBTK010000068.1"/>
</dbReference>
<feature type="transmembrane region" description="Helical" evidence="8">
    <location>
        <begin position="153"/>
        <end position="177"/>
    </location>
</feature>
<comment type="caution">
    <text evidence="9">The sequence shown here is derived from an EMBL/GenBank/DDBJ whole genome shotgun (WGS) entry which is preliminary data.</text>
</comment>
<dbReference type="Proteomes" id="UP000019184">
    <property type="component" value="Unassembled WGS sequence"/>
</dbReference>
<feature type="transmembrane region" description="Helical" evidence="8">
    <location>
        <begin position="251"/>
        <end position="272"/>
    </location>
</feature>
<reference evidence="9 10" key="1">
    <citation type="journal article" date="2014" name="ISME J.">
        <title>Candidatus Competibacter-lineage genomes retrieved from metagenomes reveal functional metabolic diversity.</title>
        <authorList>
            <person name="McIlroy S.J."/>
            <person name="Albertsen M."/>
            <person name="Andresen E.K."/>
            <person name="Saunders A.M."/>
            <person name="Kristiansen R."/>
            <person name="Stokholm-Bjerregaard M."/>
            <person name="Nielsen K.L."/>
            <person name="Nielsen P.H."/>
        </authorList>
    </citation>
    <scope>NUCLEOTIDE SEQUENCE [LARGE SCALE GENOMIC DNA]</scope>
    <source>
        <strain evidence="9 10">Run_B_J11</strain>
    </source>
</reference>
<feature type="transmembrane region" description="Helical" evidence="8">
    <location>
        <begin position="307"/>
        <end position="338"/>
    </location>
</feature>
<dbReference type="InterPro" id="IPR002549">
    <property type="entry name" value="AI-2E-like"/>
</dbReference>
<feature type="transmembrane region" description="Helical" evidence="8">
    <location>
        <begin position="67"/>
        <end position="89"/>
    </location>
</feature>
<evidence type="ECO:0008006" key="11">
    <source>
        <dbReference type="Google" id="ProtNLM"/>
    </source>
</evidence>
<feature type="transmembrane region" description="Helical" evidence="8">
    <location>
        <begin position="217"/>
        <end position="245"/>
    </location>
</feature>
<evidence type="ECO:0000313" key="9">
    <source>
        <dbReference type="EMBL" id="CDH44304.1"/>
    </source>
</evidence>
<evidence type="ECO:0000256" key="3">
    <source>
        <dbReference type="ARBA" id="ARBA00022448"/>
    </source>
</evidence>
<name>A0A7U7J3F9_9GAMM</name>
<organism evidence="9 10">
    <name type="scientific">Candidatus Contendobacter odensis Run_B_J11</name>
    <dbReference type="NCBI Taxonomy" id="1400861"/>
    <lineage>
        <taxon>Bacteria</taxon>
        <taxon>Pseudomonadati</taxon>
        <taxon>Pseudomonadota</taxon>
        <taxon>Gammaproteobacteria</taxon>
        <taxon>Candidatus Competibacteraceae</taxon>
        <taxon>Candidatus Contendibacter</taxon>
    </lineage>
</organism>
<feature type="transmembrane region" description="Helical" evidence="8">
    <location>
        <begin position="38"/>
        <end position="55"/>
    </location>
</feature>
<feature type="transmembrane region" description="Helical" evidence="8">
    <location>
        <begin position="12"/>
        <end position="32"/>
    </location>
</feature>
<dbReference type="AlphaFoldDB" id="A0A7U7J3F9"/>
<evidence type="ECO:0000256" key="6">
    <source>
        <dbReference type="ARBA" id="ARBA00022989"/>
    </source>
</evidence>
<proteinExistence type="inferred from homology"/>